<evidence type="ECO:0000313" key="12">
    <source>
        <dbReference type="Proteomes" id="UP000030645"/>
    </source>
</evidence>
<feature type="DNA-binding region" description="Homeobox" evidence="8">
    <location>
        <begin position="233"/>
        <end position="295"/>
    </location>
</feature>
<keyword evidence="6" id="KW-0804">Transcription</keyword>
<evidence type="ECO:0000256" key="9">
    <source>
        <dbReference type="SAM" id="MobiDB-lite"/>
    </source>
</evidence>
<feature type="domain" description="Homeobox" evidence="10">
    <location>
        <begin position="231"/>
        <end position="294"/>
    </location>
</feature>
<keyword evidence="4 8" id="KW-0238">DNA-binding</keyword>
<protein>
    <submittedName>
        <fullName evidence="11">BEL1-like homeodomain protein 9</fullName>
    </submittedName>
</protein>
<dbReference type="InterPro" id="IPR009057">
    <property type="entry name" value="Homeodomain-like_sf"/>
</dbReference>
<dbReference type="GO" id="GO:0003677">
    <property type="term" value="F:DNA binding"/>
    <property type="evidence" value="ECO:0007669"/>
    <property type="project" value="UniProtKB-UniRule"/>
</dbReference>
<dbReference type="InterPro" id="IPR006563">
    <property type="entry name" value="POX_dom"/>
</dbReference>
<dbReference type="SMART" id="SM00574">
    <property type="entry name" value="POX"/>
    <property type="match status" value="1"/>
</dbReference>
<proteinExistence type="inferred from homology"/>
<dbReference type="InterPro" id="IPR001356">
    <property type="entry name" value="HD"/>
</dbReference>
<comment type="similarity">
    <text evidence="2">Belongs to the TALE/BELL homeobox family.</text>
</comment>
<accession>W9RZF1</accession>
<evidence type="ECO:0000256" key="8">
    <source>
        <dbReference type="PROSITE-ProRule" id="PRU00108"/>
    </source>
</evidence>
<organism evidence="11 12">
    <name type="scientific">Morus notabilis</name>
    <dbReference type="NCBI Taxonomy" id="981085"/>
    <lineage>
        <taxon>Eukaryota</taxon>
        <taxon>Viridiplantae</taxon>
        <taxon>Streptophyta</taxon>
        <taxon>Embryophyta</taxon>
        <taxon>Tracheophyta</taxon>
        <taxon>Spermatophyta</taxon>
        <taxon>Magnoliopsida</taxon>
        <taxon>eudicotyledons</taxon>
        <taxon>Gunneridae</taxon>
        <taxon>Pentapetalae</taxon>
        <taxon>rosids</taxon>
        <taxon>fabids</taxon>
        <taxon>Rosales</taxon>
        <taxon>Moraceae</taxon>
        <taxon>Moreae</taxon>
        <taxon>Morus</taxon>
    </lineage>
</organism>
<evidence type="ECO:0000256" key="4">
    <source>
        <dbReference type="ARBA" id="ARBA00023125"/>
    </source>
</evidence>
<dbReference type="InterPro" id="IPR008422">
    <property type="entry name" value="KN_HD"/>
</dbReference>
<dbReference type="KEGG" id="mnt:21393683"/>
<gene>
    <name evidence="11" type="ORF">L484_010391</name>
</gene>
<dbReference type="SUPFAM" id="SSF46689">
    <property type="entry name" value="Homeodomain-like"/>
    <property type="match status" value="1"/>
</dbReference>
<evidence type="ECO:0000256" key="2">
    <source>
        <dbReference type="ARBA" id="ARBA00006454"/>
    </source>
</evidence>
<comment type="subcellular location">
    <subcellularLocation>
        <location evidence="1 8">Nucleus</location>
    </subcellularLocation>
</comment>
<dbReference type="SMART" id="SM00389">
    <property type="entry name" value="HOX"/>
    <property type="match status" value="1"/>
</dbReference>
<dbReference type="Proteomes" id="UP000030645">
    <property type="component" value="Unassembled WGS sequence"/>
</dbReference>
<keyword evidence="5 8" id="KW-0371">Homeobox</keyword>
<evidence type="ECO:0000259" key="10">
    <source>
        <dbReference type="PROSITE" id="PS50071"/>
    </source>
</evidence>
<dbReference type="Pfam" id="PF07526">
    <property type="entry name" value="POX"/>
    <property type="match status" value="1"/>
</dbReference>
<keyword evidence="12" id="KW-1185">Reference proteome</keyword>
<sequence length="410" mass="45902">MADQKSFELFQVLPLPTSSTSFPSPKHDAVSNSYPPLYQLFSDNQLHGYGAVLLPDNNKLIGCSVPLGPFTGYASILKRSSFLKPAQQLLEDFCGSGFRVLEDPSTDDLSLGHSAWANYRVAYQFKKDSRLAFMLEEVYNRCKLYCQQIQSVVTSFKAVAGLGNAAPFITSAIRAISNHFGCLKNAILGQLHFNLADVSRVNKDDGTPSLFLAPKTSFGSKPIHNFPNLRSSIWRSQRGLPEHAVAVLKKWLFEHFLHPYPTDSEKHMLARQTGLSRAQISNWFINSRVRLWKPMVEEIHVLQAQKTQIPLPDAINRNHNTPSLEKLETPISNFDNLPKGREISSKRSRNEGHDDNSSYSRDKGRSNVEAYYVDNYSKNNSSSGGSSASLALNLQHNMANCEAAAFKNWF</sequence>
<dbReference type="eggNOG" id="KOG0773">
    <property type="taxonomic scope" value="Eukaryota"/>
</dbReference>
<evidence type="ECO:0000313" key="11">
    <source>
        <dbReference type="EMBL" id="EXC19374.1"/>
    </source>
</evidence>
<dbReference type="PROSITE" id="PS50071">
    <property type="entry name" value="HOMEOBOX_2"/>
    <property type="match status" value="1"/>
</dbReference>
<feature type="region of interest" description="Disordered" evidence="9">
    <location>
        <begin position="313"/>
        <end position="364"/>
    </location>
</feature>
<dbReference type="Pfam" id="PF05920">
    <property type="entry name" value="Homeobox_KN"/>
    <property type="match status" value="1"/>
</dbReference>
<dbReference type="AlphaFoldDB" id="W9RZF1"/>
<evidence type="ECO:0000256" key="5">
    <source>
        <dbReference type="ARBA" id="ARBA00023155"/>
    </source>
</evidence>
<dbReference type="PANTHER" id="PTHR11850">
    <property type="entry name" value="HOMEOBOX PROTEIN TRANSCRIPTION FACTORS"/>
    <property type="match status" value="1"/>
</dbReference>
<evidence type="ECO:0000256" key="3">
    <source>
        <dbReference type="ARBA" id="ARBA00023015"/>
    </source>
</evidence>
<keyword evidence="3" id="KW-0805">Transcription regulation</keyword>
<keyword evidence="7 8" id="KW-0539">Nucleus</keyword>
<dbReference type="GO" id="GO:0006355">
    <property type="term" value="P:regulation of DNA-templated transcription"/>
    <property type="evidence" value="ECO:0007669"/>
    <property type="project" value="InterPro"/>
</dbReference>
<dbReference type="InterPro" id="IPR050224">
    <property type="entry name" value="TALE_homeobox"/>
</dbReference>
<dbReference type="GO" id="GO:0005634">
    <property type="term" value="C:nucleus"/>
    <property type="evidence" value="ECO:0007669"/>
    <property type="project" value="UniProtKB-SubCell"/>
</dbReference>
<name>W9RZF1_9ROSA</name>
<dbReference type="CDD" id="cd00086">
    <property type="entry name" value="homeodomain"/>
    <property type="match status" value="1"/>
</dbReference>
<dbReference type="EMBL" id="KE345859">
    <property type="protein sequence ID" value="EXC19374.1"/>
    <property type="molecule type" value="Genomic_DNA"/>
</dbReference>
<feature type="compositionally biased region" description="Basic and acidic residues" evidence="9">
    <location>
        <begin position="338"/>
        <end position="364"/>
    </location>
</feature>
<dbReference type="Gene3D" id="1.10.10.60">
    <property type="entry name" value="Homeodomain-like"/>
    <property type="match status" value="1"/>
</dbReference>
<evidence type="ECO:0000256" key="1">
    <source>
        <dbReference type="ARBA" id="ARBA00004123"/>
    </source>
</evidence>
<reference evidence="12" key="1">
    <citation type="submission" date="2013-01" db="EMBL/GenBank/DDBJ databases">
        <title>Draft Genome Sequence of a Mulberry Tree, Morus notabilis C.K. Schneid.</title>
        <authorList>
            <person name="He N."/>
            <person name="Zhao S."/>
        </authorList>
    </citation>
    <scope>NUCLEOTIDE SEQUENCE</scope>
</reference>
<evidence type="ECO:0000256" key="6">
    <source>
        <dbReference type="ARBA" id="ARBA00023163"/>
    </source>
</evidence>
<evidence type="ECO:0000256" key="7">
    <source>
        <dbReference type="ARBA" id="ARBA00023242"/>
    </source>
</evidence>
<dbReference type="OrthoDB" id="10056939at2759"/>